<dbReference type="AlphaFoldDB" id="A0A2N9ISS0"/>
<proteinExistence type="predicted"/>
<keyword evidence="1" id="KW-1133">Transmembrane helix</keyword>
<organism evidence="2">
    <name type="scientific">Fagus sylvatica</name>
    <name type="common">Beechnut</name>
    <dbReference type="NCBI Taxonomy" id="28930"/>
    <lineage>
        <taxon>Eukaryota</taxon>
        <taxon>Viridiplantae</taxon>
        <taxon>Streptophyta</taxon>
        <taxon>Embryophyta</taxon>
        <taxon>Tracheophyta</taxon>
        <taxon>Spermatophyta</taxon>
        <taxon>Magnoliopsida</taxon>
        <taxon>eudicotyledons</taxon>
        <taxon>Gunneridae</taxon>
        <taxon>Pentapetalae</taxon>
        <taxon>rosids</taxon>
        <taxon>fabids</taxon>
        <taxon>Fagales</taxon>
        <taxon>Fagaceae</taxon>
        <taxon>Fagus</taxon>
    </lineage>
</organism>
<accession>A0A2N9ISS0</accession>
<dbReference type="PROSITE" id="PS51257">
    <property type="entry name" value="PROKAR_LIPOPROTEIN"/>
    <property type="match status" value="1"/>
</dbReference>
<keyword evidence="1" id="KW-0472">Membrane</keyword>
<dbReference type="EMBL" id="OIVN01006182">
    <property type="protein sequence ID" value="SPD27179.1"/>
    <property type="molecule type" value="Genomic_DNA"/>
</dbReference>
<feature type="transmembrane region" description="Helical" evidence="1">
    <location>
        <begin position="12"/>
        <end position="37"/>
    </location>
</feature>
<sequence>MMKSDRSCWVGFAAGVGLGLGVGCWVGFAAGVGWVWAWVAGLGLPPAWVWVWPWVAGLGLPPAWVGFGRGWVVPEGMGTGSAGGDGYG</sequence>
<evidence type="ECO:0000313" key="2">
    <source>
        <dbReference type="EMBL" id="SPD27179.1"/>
    </source>
</evidence>
<reference evidence="2" key="1">
    <citation type="submission" date="2018-02" db="EMBL/GenBank/DDBJ databases">
        <authorList>
            <person name="Cohen D.B."/>
            <person name="Kent A.D."/>
        </authorList>
    </citation>
    <scope>NUCLEOTIDE SEQUENCE</scope>
</reference>
<name>A0A2N9ISS0_FAGSY</name>
<evidence type="ECO:0000256" key="1">
    <source>
        <dbReference type="SAM" id="Phobius"/>
    </source>
</evidence>
<gene>
    <name evidence="2" type="ORF">FSB_LOCUS55061</name>
</gene>
<keyword evidence="1" id="KW-0812">Transmembrane</keyword>
<protein>
    <submittedName>
        <fullName evidence="2">Uncharacterized protein</fullName>
    </submittedName>
</protein>